<dbReference type="SUPFAM" id="SSF51905">
    <property type="entry name" value="FAD/NAD(P)-binding domain"/>
    <property type="match status" value="1"/>
</dbReference>
<dbReference type="InterPro" id="IPR036188">
    <property type="entry name" value="FAD/NAD-bd_sf"/>
</dbReference>
<evidence type="ECO:0000256" key="2">
    <source>
        <dbReference type="ARBA" id="ARBA00010790"/>
    </source>
</evidence>
<evidence type="ECO:0000313" key="8">
    <source>
        <dbReference type="Proteomes" id="UP001549921"/>
    </source>
</evidence>
<gene>
    <name evidence="7" type="ORF">ABMA28_010673</name>
</gene>
<proteinExistence type="inferred from homology"/>
<name>A0ABD0S912_LOXSC</name>
<feature type="domain" description="Glucose-methanol-choline oxidoreductase N-terminal" evidence="6">
    <location>
        <begin position="300"/>
        <end position="314"/>
    </location>
</feature>
<dbReference type="Pfam" id="PF00732">
    <property type="entry name" value="GMC_oxred_N"/>
    <property type="match status" value="1"/>
</dbReference>
<comment type="similarity">
    <text evidence="2">Belongs to the GMC oxidoreductase family.</text>
</comment>
<accession>A0ABD0S912</accession>
<organism evidence="7 8">
    <name type="scientific">Loxostege sticticalis</name>
    <name type="common">Beet webworm moth</name>
    <dbReference type="NCBI Taxonomy" id="481309"/>
    <lineage>
        <taxon>Eukaryota</taxon>
        <taxon>Metazoa</taxon>
        <taxon>Ecdysozoa</taxon>
        <taxon>Arthropoda</taxon>
        <taxon>Hexapoda</taxon>
        <taxon>Insecta</taxon>
        <taxon>Pterygota</taxon>
        <taxon>Neoptera</taxon>
        <taxon>Endopterygota</taxon>
        <taxon>Lepidoptera</taxon>
        <taxon>Glossata</taxon>
        <taxon>Ditrysia</taxon>
        <taxon>Pyraloidea</taxon>
        <taxon>Crambidae</taxon>
        <taxon>Pyraustinae</taxon>
        <taxon>Loxostege</taxon>
    </lineage>
</organism>
<dbReference type="EMBL" id="JBEDNZ010000026">
    <property type="protein sequence ID" value="KAL0810553.1"/>
    <property type="molecule type" value="Genomic_DNA"/>
</dbReference>
<dbReference type="Pfam" id="PF05199">
    <property type="entry name" value="GMC_oxred_C"/>
    <property type="match status" value="1"/>
</dbReference>
<evidence type="ECO:0000259" key="6">
    <source>
        <dbReference type="PROSITE" id="PS00624"/>
    </source>
</evidence>
<evidence type="ECO:0000313" key="7">
    <source>
        <dbReference type="EMBL" id="KAL0810553.1"/>
    </source>
</evidence>
<dbReference type="InterPro" id="IPR007867">
    <property type="entry name" value="GMC_OxRtase_C"/>
</dbReference>
<dbReference type="SUPFAM" id="SSF54373">
    <property type="entry name" value="FAD-linked reductases, C-terminal domain"/>
    <property type="match status" value="1"/>
</dbReference>
<dbReference type="PANTHER" id="PTHR11552">
    <property type="entry name" value="GLUCOSE-METHANOL-CHOLINE GMC OXIDOREDUCTASE"/>
    <property type="match status" value="1"/>
</dbReference>
<evidence type="ECO:0000256" key="3">
    <source>
        <dbReference type="ARBA" id="ARBA00022630"/>
    </source>
</evidence>
<keyword evidence="4 5" id="KW-0274">FAD</keyword>
<dbReference type="PROSITE" id="PS00624">
    <property type="entry name" value="GMC_OXRED_2"/>
    <property type="match status" value="1"/>
</dbReference>
<reference evidence="7 8" key="1">
    <citation type="submission" date="2024-06" db="EMBL/GenBank/DDBJ databases">
        <title>A chromosome-level genome assembly of beet webworm, Loxostege sticticalis.</title>
        <authorList>
            <person name="Zhang Y."/>
        </authorList>
    </citation>
    <scope>NUCLEOTIDE SEQUENCE [LARGE SCALE GENOMIC DNA]</scope>
    <source>
        <strain evidence="7">AQ028</strain>
        <tissue evidence="7">Male pupae</tissue>
    </source>
</reference>
<evidence type="ECO:0000256" key="4">
    <source>
        <dbReference type="ARBA" id="ARBA00022827"/>
    </source>
</evidence>
<dbReference type="PIRSF" id="PIRSF000137">
    <property type="entry name" value="Alcohol_oxidase"/>
    <property type="match status" value="1"/>
</dbReference>
<dbReference type="PANTHER" id="PTHR11552:SF147">
    <property type="entry name" value="CHOLINE DEHYDROGENASE, MITOCHONDRIAL"/>
    <property type="match status" value="1"/>
</dbReference>
<evidence type="ECO:0000256" key="1">
    <source>
        <dbReference type="ARBA" id="ARBA00001974"/>
    </source>
</evidence>
<protein>
    <recommendedName>
        <fullName evidence="6">Glucose-methanol-choline oxidoreductase N-terminal domain-containing protein</fullName>
    </recommendedName>
</protein>
<comment type="cofactor">
    <cofactor evidence="1 5">
        <name>FAD</name>
        <dbReference type="ChEBI" id="CHEBI:57692"/>
    </cofactor>
</comment>
<evidence type="ECO:0000256" key="5">
    <source>
        <dbReference type="PIRSR" id="PIRSR000137-2"/>
    </source>
</evidence>
<dbReference type="InterPro" id="IPR000172">
    <property type="entry name" value="GMC_OxRdtase_N"/>
</dbReference>
<dbReference type="Gene3D" id="3.30.560.10">
    <property type="entry name" value="Glucose Oxidase, domain 3"/>
    <property type="match status" value="1"/>
</dbReference>
<dbReference type="Gene3D" id="3.50.50.60">
    <property type="entry name" value="FAD/NAD(P)-binding domain"/>
    <property type="match status" value="1"/>
</dbReference>
<dbReference type="AlphaFoldDB" id="A0ABD0S912"/>
<keyword evidence="3" id="KW-0285">Flavoprotein</keyword>
<dbReference type="InterPro" id="IPR012132">
    <property type="entry name" value="GMC_OxRdtase"/>
</dbReference>
<dbReference type="Proteomes" id="UP001549921">
    <property type="component" value="Unassembled WGS sequence"/>
</dbReference>
<feature type="binding site" evidence="5">
    <location>
        <position position="127"/>
    </location>
    <ligand>
        <name>FAD</name>
        <dbReference type="ChEBI" id="CHEBI:57692"/>
    </ligand>
</feature>
<comment type="caution">
    <text evidence="7">The sequence shown here is derived from an EMBL/GenBank/DDBJ whole genome shotgun (WGS) entry which is preliminary data.</text>
</comment>
<sequence length="580" mass="63205">MDATSGISTVNGIQSFLSVLSALQLTAPRYPSSASLNGDLSFDYVVVGGGTAGSVLAARLTEDSDVTVALIEAGGNPPLEATYPGLFPLEAKMDYDYNFLAENDNYTCQHTSNKIAEMTAGKMLGGTSALMHLAYLRGNPLDFSRWAEVAGDESWNYDNLLPYFIKMERLEVSEILNSDTGNLHGTKGPLGLTRQKSDTNDNYIKSMEEIGFKYNLDVNSNETLGITDPVLLMLDGSRQDTSECYIRPAKNRKNLYVFKNTLVTKILFDDNKNAIGVEALTSKNKTATIKAKKEVIVSAGAVKSPQLLLLSGIGPQQHLEDFNISVVSDLPVGQTLRERVSVALAFKMQASKKLSLPPNPSKYPVPITVGLKALNKSQTVADYQVINLIFPHDSLGLTIESAFVLKYENAITNKLIKANTGHEVLLAILGNGHPESTGELKLKSTNPLDQPEINLGLFSKSSDVEDMGNYLKDYANIGETSYFKDIGAELVEMDLPECKDLEYGSLDYWKCYAVSMSLPFWQTMSTCSMGSVVDSHLKVKGVQNLRVVDASVLPYFTCGIPVPAVIVVAEKAADLIKQNQ</sequence>
<feature type="binding site" evidence="5">
    <location>
        <position position="263"/>
    </location>
    <ligand>
        <name>FAD</name>
        <dbReference type="ChEBI" id="CHEBI:57692"/>
    </ligand>
</feature>